<evidence type="ECO:0000313" key="1">
    <source>
        <dbReference type="EMBL" id="XDO95672.1"/>
    </source>
</evidence>
<sequence length="113" mass="12660">MDDGSINTQSTGSAQVIMDALWLRNEVRSFESRWVEQPSMQTALPGFTWEQLERQLNDLAGGEKADFIAGMVSATRKLARWKPPEMVLREILCLASTVLDDGFQPRLGESETT</sequence>
<gene>
    <name evidence="1" type="ORF">ABOZ73_12775</name>
</gene>
<dbReference type="RefSeq" id="WP_369058518.1">
    <property type="nucleotide sequence ID" value="NZ_CP158375.1"/>
</dbReference>
<proteinExistence type="predicted"/>
<reference evidence="1" key="1">
    <citation type="submission" date="2024-06" db="EMBL/GenBank/DDBJ databases">
        <title>Caulobacter inopinatus, sp. nov.</title>
        <authorList>
            <person name="Donachie S.P."/>
        </authorList>
    </citation>
    <scope>NUCLEOTIDE SEQUENCE</scope>
    <source>
        <strain evidence="1">73W</strain>
    </source>
</reference>
<dbReference type="AlphaFoldDB" id="A0AB39KPF9"/>
<accession>A0AB39KPF9</accession>
<organism evidence="1">
    <name type="scientific">Caulobacter sp. 73W</name>
    <dbReference type="NCBI Taxonomy" id="3161137"/>
    <lineage>
        <taxon>Bacteria</taxon>
        <taxon>Pseudomonadati</taxon>
        <taxon>Pseudomonadota</taxon>
        <taxon>Alphaproteobacteria</taxon>
        <taxon>Caulobacterales</taxon>
        <taxon>Caulobacteraceae</taxon>
        <taxon>Caulobacter</taxon>
    </lineage>
</organism>
<name>A0AB39KPF9_9CAUL</name>
<protein>
    <submittedName>
        <fullName evidence="1">Uncharacterized protein</fullName>
    </submittedName>
</protein>
<dbReference type="EMBL" id="CP158375">
    <property type="protein sequence ID" value="XDO95672.1"/>
    <property type="molecule type" value="Genomic_DNA"/>
</dbReference>